<dbReference type="PROSITE" id="PS50885">
    <property type="entry name" value="HAMP"/>
    <property type="match status" value="1"/>
</dbReference>
<dbReference type="PANTHER" id="PTHR45138">
    <property type="entry name" value="REGULATORY COMPONENTS OF SENSORY TRANSDUCTION SYSTEM"/>
    <property type="match status" value="1"/>
</dbReference>
<feature type="domain" description="GGDEF" evidence="4">
    <location>
        <begin position="587"/>
        <end position="723"/>
    </location>
</feature>
<proteinExistence type="predicted"/>
<dbReference type="SMART" id="SM00267">
    <property type="entry name" value="GGDEF"/>
    <property type="match status" value="1"/>
</dbReference>
<dbReference type="Gene3D" id="6.10.340.10">
    <property type="match status" value="1"/>
</dbReference>
<protein>
    <recommendedName>
        <fullName evidence="1">diguanylate cyclase</fullName>
        <ecNumber evidence="1">2.7.7.65</ecNumber>
    </recommendedName>
</protein>
<reference evidence="5 6" key="2">
    <citation type="journal article" date="2021" name="Int. J. Syst. Evol. Microbiol.">
        <title>Isolation and Polyphasic Characterization of Desulfuromonas versatilis sp. Nov., an Electrogenic Bacteria Capable of Versatile Metabolism Isolated from a Graphene Oxide-Reducing Enrichment Culture.</title>
        <authorList>
            <person name="Xie L."/>
            <person name="Yoshida N."/>
            <person name="Ishii S."/>
            <person name="Meng L."/>
        </authorList>
    </citation>
    <scope>NUCLEOTIDE SEQUENCE [LARGE SCALE GENOMIC DNA]</scope>
    <source>
        <strain evidence="5 6">NIT-T3</strain>
    </source>
</reference>
<dbReference type="NCBIfam" id="TIGR00254">
    <property type="entry name" value="GGDEF"/>
    <property type="match status" value="1"/>
</dbReference>
<evidence type="ECO:0000259" key="3">
    <source>
        <dbReference type="PROSITE" id="PS50885"/>
    </source>
</evidence>
<dbReference type="InterPro" id="IPR043128">
    <property type="entry name" value="Rev_trsase/Diguanyl_cyclase"/>
</dbReference>
<dbReference type="EC" id="2.7.7.65" evidence="1"/>
<gene>
    <name evidence="5" type="ORF">DESUT3_25070</name>
</gene>
<dbReference type="InterPro" id="IPR029787">
    <property type="entry name" value="Nucleotide_cyclase"/>
</dbReference>
<dbReference type="Pfam" id="PF00990">
    <property type="entry name" value="GGDEF"/>
    <property type="match status" value="1"/>
</dbReference>
<reference evidence="5 6" key="1">
    <citation type="journal article" date="2016" name="C (Basel)">
        <title>Selective Growth of and Electricity Production by Marine Exoelectrogenic Bacteria in Self-Aggregated Hydrogel of Microbially Reduced Graphene Oxide.</title>
        <authorList>
            <person name="Yoshida N."/>
            <person name="Goto Y."/>
            <person name="Miyata Y."/>
        </authorList>
    </citation>
    <scope>NUCLEOTIDE SEQUENCE [LARGE SCALE GENOMIC DNA]</scope>
    <source>
        <strain evidence="5 6">NIT-T3</strain>
    </source>
</reference>
<evidence type="ECO:0000256" key="1">
    <source>
        <dbReference type="ARBA" id="ARBA00012528"/>
    </source>
</evidence>
<dbReference type="Gene3D" id="3.30.70.270">
    <property type="match status" value="1"/>
</dbReference>
<dbReference type="SMART" id="SM00065">
    <property type="entry name" value="GAF"/>
    <property type="match status" value="1"/>
</dbReference>
<evidence type="ECO:0000313" key="6">
    <source>
        <dbReference type="Proteomes" id="UP001319827"/>
    </source>
</evidence>
<dbReference type="Proteomes" id="UP001319827">
    <property type="component" value="Chromosome"/>
</dbReference>
<dbReference type="Pfam" id="PF00672">
    <property type="entry name" value="HAMP"/>
    <property type="match status" value="1"/>
</dbReference>
<evidence type="ECO:0000259" key="4">
    <source>
        <dbReference type="PROSITE" id="PS50887"/>
    </source>
</evidence>
<dbReference type="SUPFAM" id="SSF55781">
    <property type="entry name" value="GAF domain-like"/>
    <property type="match status" value="1"/>
</dbReference>
<dbReference type="InterPro" id="IPR003018">
    <property type="entry name" value="GAF"/>
</dbReference>
<dbReference type="CDD" id="cd01949">
    <property type="entry name" value="GGDEF"/>
    <property type="match status" value="1"/>
</dbReference>
<dbReference type="InterPro" id="IPR029016">
    <property type="entry name" value="GAF-like_dom_sf"/>
</dbReference>
<dbReference type="InterPro" id="IPR050469">
    <property type="entry name" value="Diguanylate_Cyclase"/>
</dbReference>
<dbReference type="Gene3D" id="3.30.450.40">
    <property type="match status" value="1"/>
</dbReference>
<organism evidence="5 6">
    <name type="scientific">Desulfuromonas versatilis</name>
    <dbReference type="NCBI Taxonomy" id="2802975"/>
    <lineage>
        <taxon>Bacteria</taxon>
        <taxon>Pseudomonadati</taxon>
        <taxon>Thermodesulfobacteriota</taxon>
        <taxon>Desulfuromonadia</taxon>
        <taxon>Desulfuromonadales</taxon>
        <taxon>Desulfuromonadaceae</taxon>
        <taxon>Desulfuromonas</taxon>
    </lineage>
</organism>
<dbReference type="Pfam" id="PF13185">
    <property type="entry name" value="GAF_2"/>
    <property type="match status" value="1"/>
</dbReference>
<dbReference type="InterPro" id="IPR003660">
    <property type="entry name" value="HAMP_dom"/>
</dbReference>
<keyword evidence="6" id="KW-1185">Reference proteome</keyword>
<dbReference type="EMBL" id="AP024355">
    <property type="protein sequence ID" value="BCR05438.1"/>
    <property type="molecule type" value="Genomic_DNA"/>
</dbReference>
<dbReference type="PROSITE" id="PS50887">
    <property type="entry name" value="GGDEF"/>
    <property type="match status" value="1"/>
</dbReference>
<dbReference type="SUPFAM" id="SSF158472">
    <property type="entry name" value="HAMP domain-like"/>
    <property type="match status" value="1"/>
</dbReference>
<evidence type="ECO:0000256" key="2">
    <source>
        <dbReference type="ARBA" id="ARBA00034247"/>
    </source>
</evidence>
<evidence type="ECO:0000313" key="5">
    <source>
        <dbReference type="EMBL" id="BCR05438.1"/>
    </source>
</evidence>
<dbReference type="PANTHER" id="PTHR45138:SF9">
    <property type="entry name" value="DIGUANYLATE CYCLASE DGCM-RELATED"/>
    <property type="match status" value="1"/>
</dbReference>
<name>A0ABM8HWD3_9BACT</name>
<dbReference type="SMART" id="SM00304">
    <property type="entry name" value="HAMP"/>
    <property type="match status" value="1"/>
</dbReference>
<sequence>MIKFRLQPPMLWGTTLRKKILLPFFLVLFLLGVAATLGSAFFVTGALYRTSDERLLTSQEATFRALKQQEALLQTYAHLFNYTNARVAADSGPSQAAALQETLFESLRQENISIALVPSGTGLALPYPSLQELFSKVEKTTLPAFGFAADTGSVPALCFAAPAIQNGKVSQVNLLQTPLTPEYLKNLSPDRRINFFLQSPEGKLLAGTRPGREIPRLGPEELKAVFAGIPVFKNSPDPLPYRFLFQAIPLGTDGLAISVHELPLADVEMLVSTLATRSITTVLAALLLGAWLYCRTIRRILFPVQELTKATNAVSRGDLNYRIRDCGADELGRTAESFNSMLARLETLYAEKLEQEKHLARTQEELRHQESMAQKNHAIARANQELKGRLREISALYQLNQAMISTLDLGVLFDRILQVLKDVIRCEEMVLMLYNPGAEELDVRKTVGIDPELLKGVAFRLDEGITGRAARSQRLQYIANLEAETQNLNYKGKRQGRGSMVAAPLAVKGRLAGVLNLHKPTTQGFSEKELRLIQAIANQAAIAIDNAQLYEKTRNQSNTDELTQLANRRQFQVILKREQAQARRYSSNFSLIMIDIDHFKKYNDFHGHLQGDLVLKRVADLLLQNTRGIDLVARFGGEEFIILLPKTSGEGAVAAAEKLRLCVAEDPFPGAEHSQPGGQLTLSLGVAEFPSHTKDVYELIDLADRALYMAKESGRNRTVVWKPRQDARPDSPPLFPDH</sequence>
<comment type="catalytic activity">
    <reaction evidence="2">
        <text>2 GTP = 3',3'-c-di-GMP + 2 diphosphate</text>
        <dbReference type="Rhea" id="RHEA:24898"/>
        <dbReference type="ChEBI" id="CHEBI:33019"/>
        <dbReference type="ChEBI" id="CHEBI:37565"/>
        <dbReference type="ChEBI" id="CHEBI:58805"/>
        <dbReference type="EC" id="2.7.7.65"/>
    </reaction>
</comment>
<dbReference type="CDD" id="cd06225">
    <property type="entry name" value="HAMP"/>
    <property type="match status" value="1"/>
</dbReference>
<dbReference type="SUPFAM" id="SSF55073">
    <property type="entry name" value="Nucleotide cyclase"/>
    <property type="match status" value="1"/>
</dbReference>
<dbReference type="InterPro" id="IPR000160">
    <property type="entry name" value="GGDEF_dom"/>
</dbReference>
<feature type="domain" description="HAMP" evidence="3">
    <location>
        <begin position="298"/>
        <end position="350"/>
    </location>
</feature>
<dbReference type="RefSeq" id="WP_221248859.1">
    <property type="nucleotide sequence ID" value="NZ_AP024355.1"/>
</dbReference>
<accession>A0ABM8HWD3</accession>